<dbReference type="InterPro" id="IPR036423">
    <property type="entry name" value="SOD-like_Cu/Zn_dom_sf"/>
</dbReference>
<dbReference type="SUPFAM" id="SSF49329">
    <property type="entry name" value="Cu,Zn superoxide dismutase-like"/>
    <property type="match status" value="1"/>
</dbReference>
<proteinExistence type="predicted"/>
<protein>
    <submittedName>
        <fullName evidence="1">Uncharacterized protein</fullName>
    </submittedName>
</protein>
<organism evidence="1 2">
    <name type="scientific">Callosobruchus maculatus</name>
    <name type="common">Southern cowpea weevil</name>
    <name type="synonym">Pulse bruchid</name>
    <dbReference type="NCBI Taxonomy" id="64391"/>
    <lineage>
        <taxon>Eukaryota</taxon>
        <taxon>Metazoa</taxon>
        <taxon>Ecdysozoa</taxon>
        <taxon>Arthropoda</taxon>
        <taxon>Hexapoda</taxon>
        <taxon>Insecta</taxon>
        <taxon>Pterygota</taxon>
        <taxon>Neoptera</taxon>
        <taxon>Endopterygota</taxon>
        <taxon>Coleoptera</taxon>
        <taxon>Polyphaga</taxon>
        <taxon>Cucujiformia</taxon>
        <taxon>Chrysomeloidea</taxon>
        <taxon>Chrysomelidae</taxon>
        <taxon>Bruchinae</taxon>
        <taxon>Bruchini</taxon>
        <taxon>Callosobruchus</taxon>
    </lineage>
</organism>
<dbReference type="GO" id="GO:0006801">
    <property type="term" value="P:superoxide metabolic process"/>
    <property type="evidence" value="ECO:0007669"/>
    <property type="project" value="InterPro"/>
</dbReference>
<dbReference type="GO" id="GO:0046872">
    <property type="term" value="F:metal ion binding"/>
    <property type="evidence" value="ECO:0007669"/>
    <property type="project" value="InterPro"/>
</dbReference>
<reference evidence="1 2" key="1">
    <citation type="submission" date="2019-01" db="EMBL/GenBank/DDBJ databases">
        <authorList>
            <person name="Sayadi A."/>
        </authorList>
    </citation>
    <scope>NUCLEOTIDE SEQUENCE [LARGE SCALE GENOMIC DNA]</scope>
</reference>
<dbReference type="Gene3D" id="2.60.40.200">
    <property type="entry name" value="Superoxide dismutase, copper/zinc binding domain"/>
    <property type="match status" value="2"/>
</dbReference>
<dbReference type="OrthoDB" id="159229at2759"/>
<accession>A0A653CF52</accession>
<dbReference type="PANTHER" id="PTHR20910">
    <property type="entry name" value="AGAP001623-PA"/>
    <property type="match status" value="1"/>
</dbReference>
<name>A0A653CF52_CALMS</name>
<dbReference type="InterPro" id="IPR053257">
    <property type="entry name" value="Cu-only_SOD"/>
</dbReference>
<keyword evidence="2" id="KW-1185">Reference proteome</keyword>
<evidence type="ECO:0000313" key="2">
    <source>
        <dbReference type="Proteomes" id="UP000410492"/>
    </source>
</evidence>
<sequence length="434" mass="49042">MYFSKQTRVGFVLPSTKALELKSYISGHGLHGTITFTKVDAGMKMSTDLKPTLEYPNQIWSWYVTEFQKLGKRLVNLEDLFGYLLIPDNSTTEFTTDQIHFTGPTGLYGKSLLLMNVETNGVICASILMVDKSKENSATARFSSPVSGNVHFRWLQSNDTSHSDLMITADLYHVHNKENVSKHEDNCNILQLVFDPDDRGPGKSVGDLDTRLGKLKVSRNYNRYKFKRLYRDAELDLHPGPQRSLYLVLFESKHEDVFLACAKIRYDRPIGARGDLETRIVYSSTVAGYKIHELPVKPAKSVGQNENSCLTTKFVYNPLNIDLNSMPPNGYGTQEQYAVGDLSGKLLGRNNETLLVPGGQELTGDYWDAFLPLQGRYSIVHRSLVIYKNTQYPESHLLAEPWICGSVILYEAPDFKHPKKIFTAQASFRYPTVS</sequence>
<dbReference type="EMBL" id="CAACVG010007545">
    <property type="protein sequence ID" value="VEN46004.1"/>
    <property type="molecule type" value="Genomic_DNA"/>
</dbReference>
<dbReference type="AlphaFoldDB" id="A0A653CF52"/>
<gene>
    <name evidence="1" type="ORF">CALMAC_LOCUS8251</name>
</gene>
<evidence type="ECO:0000313" key="1">
    <source>
        <dbReference type="EMBL" id="VEN46004.1"/>
    </source>
</evidence>
<dbReference type="Proteomes" id="UP000410492">
    <property type="component" value="Unassembled WGS sequence"/>
</dbReference>
<feature type="non-terminal residue" evidence="1">
    <location>
        <position position="434"/>
    </location>
</feature>
<dbReference type="PANTHER" id="PTHR20910:SF1">
    <property type="entry name" value="SUPEROXIDE DISMUTASE COPPER_ZINC BINDING DOMAIN-CONTAINING PROTEIN"/>
    <property type="match status" value="1"/>
</dbReference>